<dbReference type="InterPro" id="IPR029062">
    <property type="entry name" value="Class_I_gatase-like"/>
</dbReference>
<dbReference type="GO" id="GO:0005615">
    <property type="term" value="C:extracellular space"/>
    <property type="evidence" value="ECO:0007669"/>
    <property type="project" value="TreeGrafter"/>
</dbReference>
<keyword evidence="6" id="KW-0482">Metalloprotease</keyword>
<dbReference type="GO" id="GO:0004181">
    <property type="term" value="F:metallocarboxypeptidase activity"/>
    <property type="evidence" value="ECO:0007669"/>
    <property type="project" value="InterPro"/>
</dbReference>
<dbReference type="GO" id="GO:0008270">
    <property type="term" value="F:zinc ion binding"/>
    <property type="evidence" value="ECO:0007669"/>
    <property type="project" value="InterPro"/>
</dbReference>
<evidence type="ECO:0000259" key="8">
    <source>
        <dbReference type="PROSITE" id="PS52035"/>
    </source>
</evidence>
<dbReference type="SUPFAM" id="SSF52317">
    <property type="entry name" value="Class I glutamine amidotransferase-like"/>
    <property type="match status" value="1"/>
</dbReference>
<protein>
    <recommendedName>
        <fullName evidence="8">Peptidase M14 domain-containing protein</fullName>
    </recommendedName>
</protein>
<dbReference type="AlphaFoldDB" id="A0A161XTH5"/>
<dbReference type="PATRIC" id="fig|1365250.3.peg.4977"/>
<keyword evidence="4" id="KW-0378">Hydrolase</keyword>
<reference evidence="9 10" key="1">
    <citation type="submission" date="2013-07" db="EMBL/GenBank/DDBJ databases">
        <title>Comparative Genomic and Metabolomic Analysis of Twelve Strains of Pseudoalteromonas luteoviolacea.</title>
        <authorList>
            <person name="Vynne N.G."/>
            <person name="Mansson M."/>
            <person name="Gram L."/>
        </authorList>
    </citation>
    <scope>NUCLEOTIDE SEQUENCE [LARGE SCALE GENOMIC DNA]</scope>
    <source>
        <strain evidence="9 10">DSM 6061</strain>
    </source>
</reference>
<organism evidence="9 10">
    <name type="scientific">Pseudoalteromonas luteoviolacea DSM 6061</name>
    <dbReference type="NCBI Taxonomy" id="1365250"/>
    <lineage>
        <taxon>Bacteria</taxon>
        <taxon>Pseudomonadati</taxon>
        <taxon>Pseudomonadota</taxon>
        <taxon>Gammaproteobacteria</taxon>
        <taxon>Alteromonadales</taxon>
        <taxon>Pseudoalteromonadaceae</taxon>
        <taxon>Pseudoalteromonas</taxon>
    </lineage>
</organism>
<dbReference type="EMBL" id="AUYB01000151">
    <property type="protein sequence ID" value="KZN29957.1"/>
    <property type="molecule type" value="Genomic_DNA"/>
</dbReference>
<dbReference type="InterPro" id="IPR000834">
    <property type="entry name" value="Peptidase_M14"/>
</dbReference>
<dbReference type="PANTHER" id="PTHR11705:SF143">
    <property type="entry name" value="SLL0236 PROTEIN"/>
    <property type="match status" value="1"/>
</dbReference>
<dbReference type="Gene3D" id="3.40.630.10">
    <property type="entry name" value="Zn peptidases"/>
    <property type="match status" value="1"/>
</dbReference>
<keyword evidence="3" id="KW-0645">Protease</keyword>
<evidence type="ECO:0000256" key="4">
    <source>
        <dbReference type="ARBA" id="ARBA00022801"/>
    </source>
</evidence>
<evidence type="ECO:0000256" key="7">
    <source>
        <dbReference type="PROSITE-ProRule" id="PRU01379"/>
    </source>
</evidence>
<dbReference type="Pfam" id="PF00246">
    <property type="entry name" value="Peptidase_M14"/>
    <property type="match status" value="1"/>
</dbReference>
<evidence type="ECO:0000256" key="1">
    <source>
        <dbReference type="ARBA" id="ARBA00001947"/>
    </source>
</evidence>
<dbReference type="SUPFAM" id="SSF53187">
    <property type="entry name" value="Zn-dependent exopeptidases"/>
    <property type="match status" value="1"/>
</dbReference>
<dbReference type="Proteomes" id="UP000076643">
    <property type="component" value="Unassembled WGS sequence"/>
</dbReference>
<gene>
    <name evidence="9" type="ORF">N475_24835</name>
</gene>
<sequence length="844" mass="95404">MRIMFFLLGLLVFHSQAKPLSYYFPSGIEFDQSITKPSEVLGYEVGQWHVRHDQLVNYLTVLAQQSPRMSISTIGYSHERRPLILLSVTSKSNQNNLEQLRQTHLESLNTDKDRSESPNVIWMGYSVHGNEPSGSNAALLLAYYLAAAKGEEINALLENNIILIDPALNPDGLARFAHWANSNRGLNLSADPSHREHVEAWPSSRTNHYWFDLNRDWLLLQHPESQARVEQFHRWKPSVLTDFHEMGTNSSYFFQPGIPSRTHPITPIQNQTLTHKLAEYHAETLDAEQQLYFTQESFDDFYVGKGSTYPDINGAVGILFEQASSRGHVQESINGDLYFHRTIKNQLLTSLSTFKGAMANKAALMAYQQSFYLDAQELASKEDVKGYVVSKGADKARFEAFIELLSRHQITVYEITKSIKVAGKTYQPKDIFVPLSQAQYRLVKAVFSTQKNFADNTFYDVSGWTLPHAFDLNFAPIKSRWGLKTAAEPRKVIPLRSQNEFVPDAYAYAFSWDEYTAPKLLNELLKEGIDARVALQSFSARTSQGEQTFSQGTIVIPAGVQTNSDWQTRFAEMHQRYAIEVFAIRSGLTAQGIDLGSRLMMPLSQPKVLLVGGKGTSQYEVGEMWYHLDRHVGIAPTLIEQHRLARADLSRYTHIIMVDGNYRGLSKQVKTAIMSWVKKGGIIWGHKRGAQWLIEQQLLNVETISRKEMRAQFESKNMPFSERESLAAKQRIAGAIFNARADLSHPLAFGLEDEILPVFKNSTWVMKPNAQPFTSVLKYTDSPLLSGYADHRNVTQIAASSVLIADEYGKGVAIAMTDNPVFRGYWYGTSKLVNNALFFANALK</sequence>
<comment type="caution">
    <text evidence="9">The sequence shown here is derived from an EMBL/GenBank/DDBJ whole genome shotgun (WGS) entry which is preliminary data.</text>
</comment>
<dbReference type="RefSeq" id="WP_063366067.1">
    <property type="nucleotide sequence ID" value="NZ_AQHB01000038.1"/>
</dbReference>
<evidence type="ECO:0000313" key="10">
    <source>
        <dbReference type="Proteomes" id="UP000076643"/>
    </source>
</evidence>
<name>A0A161XTH5_9GAMM</name>
<dbReference type="PROSITE" id="PS52035">
    <property type="entry name" value="PEPTIDASE_M14"/>
    <property type="match status" value="1"/>
</dbReference>
<proteinExistence type="inferred from homology"/>
<comment type="cofactor">
    <cofactor evidence="1">
        <name>Zn(2+)</name>
        <dbReference type="ChEBI" id="CHEBI:29105"/>
    </cofactor>
</comment>
<dbReference type="GO" id="GO:0006508">
    <property type="term" value="P:proteolysis"/>
    <property type="evidence" value="ECO:0007669"/>
    <property type="project" value="UniProtKB-KW"/>
</dbReference>
<evidence type="ECO:0000256" key="3">
    <source>
        <dbReference type="ARBA" id="ARBA00022670"/>
    </source>
</evidence>
<evidence type="ECO:0000313" key="9">
    <source>
        <dbReference type="EMBL" id="KZN29957.1"/>
    </source>
</evidence>
<evidence type="ECO:0000256" key="5">
    <source>
        <dbReference type="ARBA" id="ARBA00022833"/>
    </source>
</evidence>
<evidence type="ECO:0000256" key="6">
    <source>
        <dbReference type="ARBA" id="ARBA00023049"/>
    </source>
</evidence>
<dbReference type="SMART" id="SM00631">
    <property type="entry name" value="Zn_pept"/>
    <property type="match status" value="1"/>
</dbReference>
<feature type="domain" description="Peptidase M14" evidence="8">
    <location>
        <begin position="48"/>
        <end position="343"/>
    </location>
</feature>
<dbReference type="PANTHER" id="PTHR11705">
    <property type="entry name" value="PROTEASE FAMILY M14 CARBOXYPEPTIDASE A,B"/>
    <property type="match status" value="1"/>
</dbReference>
<comment type="similarity">
    <text evidence="2 7">Belongs to the peptidase M14 family.</text>
</comment>
<accession>A0A161XTH5</accession>
<keyword evidence="5" id="KW-0862">Zinc</keyword>
<feature type="active site" description="Proton donor/acceptor" evidence="7">
    <location>
        <position position="321"/>
    </location>
</feature>
<evidence type="ECO:0000256" key="2">
    <source>
        <dbReference type="ARBA" id="ARBA00005988"/>
    </source>
</evidence>
<keyword evidence="10" id="KW-1185">Reference proteome</keyword>